<keyword evidence="4" id="KW-0507">mRNA processing</keyword>
<organism evidence="18 19">
    <name type="scientific">Neodiprion lecontei</name>
    <name type="common">Redheaded pine sawfly</name>
    <dbReference type="NCBI Taxonomy" id="441921"/>
    <lineage>
        <taxon>Eukaryota</taxon>
        <taxon>Metazoa</taxon>
        <taxon>Ecdysozoa</taxon>
        <taxon>Arthropoda</taxon>
        <taxon>Hexapoda</taxon>
        <taxon>Insecta</taxon>
        <taxon>Pterygota</taxon>
        <taxon>Neoptera</taxon>
        <taxon>Endopterygota</taxon>
        <taxon>Hymenoptera</taxon>
        <taxon>Tenthredinoidea</taxon>
        <taxon>Diprionidae</taxon>
        <taxon>Diprioninae</taxon>
        <taxon>Neodiprion</taxon>
    </lineage>
</organism>
<evidence type="ECO:0000256" key="4">
    <source>
        <dbReference type="ARBA" id="ARBA00022664"/>
    </source>
</evidence>
<feature type="compositionally biased region" description="Basic residues" evidence="14">
    <location>
        <begin position="425"/>
        <end position="435"/>
    </location>
</feature>
<evidence type="ECO:0000256" key="12">
    <source>
        <dbReference type="ARBA" id="ARBA00029640"/>
    </source>
</evidence>
<accession>A0A6J0CCB1</accession>
<dbReference type="FunCoup" id="A0A6J0CCB1">
    <property type="interactions" value="1595"/>
</dbReference>
<dbReference type="GO" id="GO:0003723">
    <property type="term" value="F:RNA binding"/>
    <property type="evidence" value="ECO:0007669"/>
    <property type="project" value="UniProtKB-UniRule"/>
</dbReference>
<keyword evidence="6" id="KW-0744">Spermatogenesis</keyword>
<comment type="subcellular location">
    <subcellularLocation>
        <location evidence="1">Nucleus</location>
        <location evidence="1">Nucleoplasm</location>
    </subcellularLocation>
</comment>
<dbReference type="InterPro" id="IPR012677">
    <property type="entry name" value="Nucleotide-bd_a/b_plait_sf"/>
</dbReference>
<feature type="region of interest" description="Disordered" evidence="14">
    <location>
        <begin position="263"/>
        <end position="439"/>
    </location>
</feature>
<dbReference type="InterPro" id="IPR034887">
    <property type="entry name" value="LARP7_RRM1"/>
</dbReference>
<evidence type="ECO:0000259" key="15">
    <source>
        <dbReference type="PROSITE" id="PS50102"/>
    </source>
</evidence>
<evidence type="ECO:0000313" key="18">
    <source>
        <dbReference type="Proteomes" id="UP000829291"/>
    </source>
</evidence>
<evidence type="ECO:0000256" key="6">
    <source>
        <dbReference type="ARBA" id="ARBA00022871"/>
    </source>
</evidence>
<dbReference type="InterPro" id="IPR014886">
    <property type="entry name" value="La_xRRM"/>
</dbReference>
<dbReference type="PROSITE" id="PS51939">
    <property type="entry name" value="XRRM"/>
    <property type="match status" value="1"/>
</dbReference>
<dbReference type="SUPFAM" id="SSF46785">
    <property type="entry name" value="Winged helix' DNA-binding domain"/>
    <property type="match status" value="1"/>
</dbReference>
<dbReference type="InterPro" id="IPR036388">
    <property type="entry name" value="WH-like_DNA-bd_sf"/>
</dbReference>
<evidence type="ECO:0000256" key="5">
    <source>
        <dbReference type="ARBA" id="ARBA00022782"/>
    </source>
</evidence>
<evidence type="ECO:0000256" key="1">
    <source>
        <dbReference type="ARBA" id="ARBA00004642"/>
    </source>
</evidence>
<dbReference type="GO" id="GO:0008380">
    <property type="term" value="P:RNA splicing"/>
    <property type="evidence" value="ECO:0007669"/>
    <property type="project" value="UniProtKB-KW"/>
</dbReference>
<evidence type="ECO:0000256" key="13">
    <source>
        <dbReference type="PROSITE-ProRule" id="PRU00332"/>
    </source>
</evidence>
<evidence type="ECO:0000256" key="14">
    <source>
        <dbReference type="SAM" id="MobiDB-lite"/>
    </source>
</evidence>
<dbReference type="SUPFAM" id="SSF54928">
    <property type="entry name" value="RNA-binding domain, RBD"/>
    <property type="match status" value="1"/>
</dbReference>
<dbReference type="GO" id="GO:0005654">
    <property type="term" value="C:nucleoplasm"/>
    <property type="evidence" value="ECO:0007669"/>
    <property type="project" value="UniProtKB-SubCell"/>
</dbReference>
<dbReference type="GO" id="GO:0007283">
    <property type="term" value="P:spermatogenesis"/>
    <property type="evidence" value="ECO:0007669"/>
    <property type="project" value="UniProtKB-KW"/>
</dbReference>
<dbReference type="Pfam" id="PF00076">
    <property type="entry name" value="RRM_1"/>
    <property type="match status" value="1"/>
</dbReference>
<dbReference type="PRINTS" id="PR00302">
    <property type="entry name" value="LUPUSLA"/>
</dbReference>
<feature type="compositionally biased region" description="Basic and acidic residues" evidence="14">
    <location>
        <begin position="321"/>
        <end position="352"/>
    </location>
</feature>
<dbReference type="InParanoid" id="A0A6J0CCB1"/>
<dbReference type="Pfam" id="PF08777">
    <property type="entry name" value="RRM_3"/>
    <property type="match status" value="1"/>
</dbReference>
<reference evidence="19" key="1">
    <citation type="submission" date="2025-04" db="UniProtKB">
        <authorList>
            <consortium name="RefSeq"/>
        </authorList>
    </citation>
    <scope>IDENTIFICATION</scope>
    <source>
        <tissue evidence="20">Thorax and Abdomen</tissue>
        <tissue evidence="19">Whole body</tissue>
    </source>
</reference>
<feature type="domain" description="HTH La-type RNA-binding" evidence="16">
    <location>
        <begin position="43"/>
        <end position="133"/>
    </location>
</feature>
<comment type="similarity">
    <text evidence="2">Belongs to the LARP7 family.</text>
</comment>
<keyword evidence="18" id="KW-1185">Reference proteome</keyword>
<feature type="region of interest" description="Disordered" evidence="14">
    <location>
        <begin position="225"/>
        <end position="249"/>
    </location>
</feature>
<dbReference type="Gene3D" id="3.30.70.330">
    <property type="match status" value="2"/>
</dbReference>
<feature type="domain" description="XRRM" evidence="17">
    <location>
        <begin position="517"/>
        <end position="626"/>
    </location>
</feature>
<dbReference type="GO" id="GO:0030154">
    <property type="term" value="P:cell differentiation"/>
    <property type="evidence" value="ECO:0007669"/>
    <property type="project" value="UniProtKB-KW"/>
</dbReference>
<proteinExistence type="inferred from homology"/>
<dbReference type="CTD" id="51574"/>
<evidence type="ECO:0000256" key="7">
    <source>
        <dbReference type="ARBA" id="ARBA00022884"/>
    </source>
</evidence>
<keyword evidence="11" id="KW-0539">Nucleus</keyword>
<dbReference type="InterPro" id="IPR002344">
    <property type="entry name" value="Lupus_La"/>
</dbReference>
<dbReference type="InterPro" id="IPR000504">
    <property type="entry name" value="RRM_dom"/>
</dbReference>
<evidence type="ECO:0000256" key="2">
    <source>
        <dbReference type="ARBA" id="ARBA00008680"/>
    </source>
</evidence>
<dbReference type="PANTHER" id="PTHR22792">
    <property type="entry name" value="LUPUS LA PROTEIN-RELATED"/>
    <property type="match status" value="1"/>
</dbReference>
<feature type="compositionally biased region" description="Basic and acidic residues" evidence="14">
    <location>
        <begin position="389"/>
        <end position="409"/>
    </location>
</feature>
<dbReference type="InterPro" id="IPR036390">
    <property type="entry name" value="WH_DNA-bd_sf"/>
</dbReference>
<protein>
    <recommendedName>
        <fullName evidence="3">La-related protein 7</fullName>
    </recommendedName>
    <alternativeName>
        <fullName evidence="12">La ribonucleoprotein domain family member 7</fullName>
    </alternativeName>
</protein>
<feature type="compositionally biased region" description="Basic and acidic residues" evidence="14">
    <location>
        <begin position="225"/>
        <end position="235"/>
    </location>
</feature>
<evidence type="ECO:0000259" key="17">
    <source>
        <dbReference type="PROSITE" id="PS51939"/>
    </source>
</evidence>
<dbReference type="InterPro" id="IPR045180">
    <property type="entry name" value="La_dom_prot"/>
</dbReference>
<dbReference type="GO" id="GO:0006397">
    <property type="term" value="P:mRNA processing"/>
    <property type="evidence" value="ECO:0007669"/>
    <property type="project" value="UniProtKB-KW"/>
</dbReference>
<dbReference type="RefSeq" id="XP_046592516.1">
    <property type="nucleotide sequence ID" value="XM_046736560.1"/>
</dbReference>
<evidence type="ECO:0000256" key="11">
    <source>
        <dbReference type="ARBA" id="ARBA00023242"/>
    </source>
</evidence>
<dbReference type="GO" id="GO:1990904">
    <property type="term" value="C:ribonucleoprotein complex"/>
    <property type="evidence" value="ECO:0007669"/>
    <property type="project" value="UniProtKB-UniRule"/>
</dbReference>
<keyword evidence="7 13" id="KW-0694">RNA-binding</keyword>
<dbReference type="KEGG" id="nlo:107227634"/>
<keyword evidence="5" id="KW-0221">Differentiation</keyword>
<evidence type="ECO:0000256" key="9">
    <source>
        <dbReference type="ARBA" id="ARBA00023163"/>
    </source>
</evidence>
<evidence type="ECO:0000259" key="16">
    <source>
        <dbReference type="PROSITE" id="PS50961"/>
    </source>
</evidence>
<dbReference type="PROSITE" id="PS50961">
    <property type="entry name" value="HTH_LA"/>
    <property type="match status" value="1"/>
</dbReference>
<dbReference type="OrthoDB" id="439993at2759"/>
<dbReference type="InterPro" id="IPR006630">
    <property type="entry name" value="La_HTH"/>
</dbReference>
<evidence type="ECO:0000256" key="3">
    <source>
        <dbReference type="ARBA" id="ARBA00015867"/>
    </source>
</evidence>
<feature type="compositionally biased region" description="Acidic residues" evidence="14">
    <location>
        <begin position="410"/>
        <end position="421"/>
    </location>
</feature>
<dbReference type="SMART" id="SM00715">
    <property type="entry name" value="LA"/>
    <property type="match status" value="1"/>
</dbReference>
<dbReference type="RefSeq" id="XP_015524323.1">
    <property type="nucleotide sequence ID" value="XM_015668837.1"/>
</dbReference>
<evidence type="ECO:0000256" key="8">
    <source>
        <dbReference type="ARBA" id="ARBA00023015"/>
    </source>
</evidence>
<dbReference type="Gene3D" id="1.10.10.10">
    <property type="entry name" value="Winged helix-like DNA-binding domain superfamily/Winged helix DNA-binding domain"/>
    <property type="match status" value="1"/>
</dbReference>
<dbReference type="Pfam" id="PF05383">
    <property type="entry name" value="La"/>
    <property type="match status" value="1"/>
</dbReference>
<feature type="compositionally biased region" description="Basic and acidic residues" evidence="14">
    <location>
        <begin position="263"/>
        <end position="294"/>
    </location>
</feature>
<dbReference type="CDD" id="cd12290">
    <property type="entry name" value="RRM1_LARP7"/>
    <property type="match status" value="1"/>
</dbReference>
<feature type="domain" description="RRM" evidence="15">
    <location>
        <begin position="137"/>
        <end position="199"/>
    </location>
</feature>
<evidence type="ECO:0000313" key="20">
    <source>
        <dbReference type="RefSeq" id="XP_046592516.1"/>
    </source>
</evidence>
<name>A0A6J0CCB1_NEOLC</name>
<keyword evidence="10" id="KW-0508">mRNA splicing</keyword>
<dbReference type="CDD" id="cd07323">
    <property type="entry name" value="LAM"/>
    <property type="match status" value="1"/>
</dbReference>
<dbReference type="InterPro" id="IPR035979">
    <property type="entry name" value="RBD_domain_sf"/>
</dbReference>
<sequence length="637" mass="74521">MKMVMEEEQSHMELVSESVPVPQVIISNEHGDNEIATPKKKPRLRKKALHAAIRKQMEFYFGDANLSKDRFLGNLIKQDPYVDLQIFLRFNKIRALTTDINQIVKALQKSEMLSVSEDGSKVCRITPIRRKDNVDECSIYVQRLPLNADHEWLSNVFSQYGKVAYVSIPRYKSNKRIKGFAFIEFDEPSSAAKCIEAFREKSCVLPSQTSPDTLLSVTTFHEEEMMEKENDKEFSEGNLDPTENHEDQNEEIVETMQVDYKCEETEQGKKRAHKSSEVSHSNEEDKEVDSESKAEKKHKKSKQKNTEAEMNESQTISVFKSGEKDVDDRKDYTEGEQKPKKRKTSDIFKEDTCEFSSGSADKQIEQSVDFEKDRKSKKRKQRNMSTMKYNEDFNCVEKEKEEAVEKEEQNELSNDDDVFDEGDQKKKRRRKRHNRAEKVDTADIGMQIMAKKDWKVLRNKYLELQRKKMKSLKTHLKRARWNQWSNYEKFREGDKLKATKDESADQQKADQSTQRFVFTPGVIVKVEMDEPCTDPKNFKMELKRNPNIKYIDVAEGASEAFLRFDTNEAANALVLQSNEERSMSILQDKEETDYWDKMSKDREEKLGKKIRVKQRGRDKLLKKAEKELGKHIKFDEV</sequence>
<evidence type="ECO:0000313" key="19">
    <source>
        <dbReference type="RefSeq" id="XP_015524323.1"/>
    </source>
</evidence>
<keyword evidence="9" id="KW-0804">Transcription</keyword>
<dbReference type="AlphaFoldDB" id="A0A6J0CCB1"/>
<keyword evidence="8" id="KW-0805">Transcription regulation</keyword>
<dbReference type="GeneID" id="107227634"/>
<dbReference type="SMART" id="SM00360">
    <property type="entry name" value="RRM"/>
    <property type="match status" value="1"/>
</dbReference>
<dbReference type="PANTHER" id="PTHR22792:SF62">
    <property type="entry name" value="LA-RELATED PROTEIN 7"/>
    <property type="match status" value="1"/>
</dbReference>
<dbReference type="Proteomes" id="UP000829291">
    <property type="component" value="Chromosome 1"/>
</dbReference>
<evidence type="ECO:0000256" key="10">
    <source>
        <dbReference type="ARBA" id="ARBA00023187"/>
    </source>
</evidence>
<gene>
    <name evidence="19 20" type="primary">LOC107227634</name>
</gene>
<dbReference type="PROSITE" id="PS50102">
    <property type="entry name" value="RRM"/>
    <property type="match status" value="1"/>
</dbReference>